<name>A0A6A6BPA9_9PEZI</name>
<reference evidence="2" key="1">
    <citation type="journal article" date="2020" name="Stud. Mycol.">
        <title>101 Dothideomycetes genomes: a test case for predicting lifestyles and emergence of pathogens.</title>
        <authorList>
            <person name="Haridas S."/>
            <person name="Albert R."/>
            <person name="Binder M."/>
            <person name="Bloem J."/>
            <person name="Labutti K."/>
            <person name="Salamov A."/>
            <person name="Andreopoulos B."/>
            <person name="Baker S."/>
            <person name="Barry K."/>
            <person name="Bills G."/>
            <person name="Bluhm B."/>
            <person name="Cannon C."/>
            <person name="Castanera R."/>
            <person name="Culley D."/>
            <person name="Daum C."/>
            <person name="Ezra D."/>
            <person name="Gonzalez J."/>
            <person name="Henrissat B."/>
            <person name="Kuo A."/>
            <person name="Liang C."/>
            <person name="Lipzen A."/>
            <person name="Lutzoni F."/>
            <person name="Magnuson J."/>
            <person name="Mondo S."/>
            <person name="Nolan M."/>
            <person name="Ohm R."/>
            <person name="Pangilinan J."/>
            <person name="Park H.-J."/>
            <person name="Ramirez L."/>
            <person name="Alfaro M."/>
            <person name="Sun H."/>
            <person name="Tritt A."/>
            <person name="Yoshinaga Y."/>
            <person name="Zwiers L.-H."/>
            <person name="Turgeon B."/>
            <person name="Goodwin S."/>
            <person name="Spatafora J."/>
            <person name="Crous P."/>
            <person name="Grigoriev I."/>
        </authorList>
    </citation>
    <scope>NUCLEOTIDE SEQUENCE</scope>
    <source>
        <strain evidence="2">CBS 121167</strain>
    </source>
</reference>
<proteinExistence type="predicted"/>
<feature type="compositionally biased region" description="Polar residues" evidence="1">
    <location>
        <begin position="698"/>
        <end position="715"/>
    </location>
</feature>
<feature type="region of interest" description="Disordered" evidence="1">
    <location>
        <begin position="680"/>
        <end position="715"/>
    </location>
</feature>
<accession>A0A6A6BPA9</accession>
<evidence type="ECO:0000313" key="3">
    <source>
        <dbReference type="Proteomes" id="UP000799438"/>
    </source>
</evidence>
<gene>
    <name evidence="2" type="ORF">K452DRAFT_294588</name>
</gene>
<keyword evidence="3" id="KW-1185">Reference proteome</keyword>
<dbReference type="GeneID" id="54299211"/>
<dbReference type="Proteomes" id="UP000799438">
    <property type="component" value="Unassembled WGS sequence"/>
</dbReference>
<protein>
    <submittedName>
        <fullName evidence="2">Uncharacterized protein</fullName>
    </submittedName>
</protein>
<feature type="compositionally biased region" description="Low complexity" evidence="1">
    <location>
        <begin position="250"/>
        <end position="268"/>
    </location>
</feature>
<feature type="region of interest" description="Disordered" evidence="1">
    <location>
        <begin position="1"/>
        <end position="22"/>
    </location>
</feature>
<feature type="compositionally biased region" description="Basic and acidic residues" evidence="1">
    <location>
        <begin position="271"/>
        <end position="282"/>
    </location>
</feature>
<feature type="region of interest" description="Disordered" evidence="1">
    <location>
        <begin position="114"/>
        <end position="544"/>
    </location>
</feature>
<evidence type="ECO:0000313" key="2">
    <source>
        <dbReference type="EMBL" id="KAF2145969.1"/>
    </source>
</evidence>
<dbReference type="AlphaFoldDB" id="A0A6A6BPA9"/>
<feature type="compositionally biased region" description="Basic and acidic residues" evidence="1">
    <location>
        <begin position="196"/>
        <end position="217"/>
    </location>
</feature>
<feature type="compositionally biased region" description="Basic residues" evidence="1">
    <location>
        <begin position="366"/>
        <end position="381"/>
    </location>
</feature>
<feature type="compositionally biased region" description="Low complexity" evidence="1">
    <location>
        <begin position="8"/>
        <end position="22"/>
    </location>
</feature>
<feature type="compositionally biased region" description="Basic and acidic residues" evidence="1">
    <location>
        <begin position="162"/>
        <end position="176"/>
    </location>
</feature>
<feature type="compositionally biased region" description="Basic and acidic residues" evidence="1">
    <location>
        <begin position="686"/>
        <end position="697"/>
    </location>
</feature>
<organism evidence="2 3">
    <name type="scientific">Aplosporella prunicola CBS 121167</name>
    <dbReference type="NCBI Taxonomy" id="1176127"/>
    <lineage>
        <taxon>Eukaryota</taxon>
        <taxon>Fungi</taxon>
        <taxon>Dikarya</taxon>
        <taxon>Ascomycota</taxon>
        <taxon>Pezizomycotina</taxon>
        <taxon>Dothideomycetes</taxon>
        <taxon>Dothideomycetes incertae sedis</taxon>
        <taxon>Botryosphaeriales</taxon>
        <taxon>Aplosporellaceae</taxon>
        <taxon>Aplosporella</taxon>
    </lineage>
</organism>
<feature type="compositionally biased region" description="Basic and acidic residues" evidence="1">
    <location>
        <begin position="330"/>
        <end position="342"/>
    </location>
</feature>
<dbReference type="EMBL" id="ML995476">
    <property type="protein sequence ID" value="KAF2145969.1"/>
    <property type="molecule type" value="Genomic_DNA"/>
</dbReference>
<dbReference type="RefSeq" id="XP_033401681.1">
    <property type="nucleotide sequence ID" value="XM_033541714.1"/>
</dbReference>
<feature type="compositionally biased region" description="Low complexity" evidence="1">
    <location>
        <begin position="285"/>
        <end position="299"/>
    </location>
</feature>
<dbReference type="OrthoDB" id="284473at2759"/>
<evidence type="ECO:0000256" key="1">
    <source>
        <dbReference type="SAM" id="MobiDB-lite"/>
    </source>
</evidence>
<feature type="compositionally biased region" description="Polar residues" evidence="1">
    <location>
        <begin position="485"/>
        <end position="539"/>
    </location>
</feature>
<feature type="compositionally biased region" description="Basic and acidic residues" evidence="1">
    <location>
        <begin position="442"/>
        <end position="463"/>
    </location>
</feature>
<sequence length="816" mass="89601">MSISDNSAPPATAPAKTTTAWIPTSAEDVEDLRALDNAWERVRKNVPDAPYILAVPCAEPRYHHWSRESAESWCRGTTFDPNEERLQYMSFVYRDHADSCFVCRTEVDEERDRRAAMKAKGIPSGVSTPVRNDVPKKKISLAAYRDKQAGLGTPSKQAPAREAGKKEDTPAKETHKLPAKPPVLGKSPEPQSHKRAHEEAEEKHSAPKARDRPDQHTKKPRMSDSSTERPMVNTSTSTPHGLPPLVSPISSPTGLTLPPLLSPTLPDVVEVELKKREEEQKHNRAGSNASSSSDQKASATTPPHTKTHQAETATKGMPQVAGKRPAPQKPPEHETKSGKRPPDTASKSVKTAAESPVAKTKAASDKHRKLIIKLRYGRKRRQEVERLLRLPPSRKVLSKEHDVTTESSKDTERPKKAENPSKAKDTAGKEAPRKLAPPAIIDGKDKSKHVAEKRPRAAEDQHNETPPTKRPRAPSTVDAEKKPRTPTQRELQSPALSTKSSSQKQQYLTPSRNLKSSSMIRSVSNESNGITVTPGQSAGTPVVSGSFDTSSIAASTPSNGKGSSIAIWQEASRKWNPLGRKLKHGLQALMGSKPSLKERKRAAAMGMDCLLTYIAAYTCQDYMYHLRGMPGDIDGNWRTILPLHRYMSRICAEFPHLDALRLQLGAVICTRITAIIAHHGPVSNAPEKEREKDKESSGSDTKQSNTLHSLETSSRTMGECQTDMVRFVADARLKLPVEDLIAGYPATWSGRAKGDELRDVMAAGPWEALAPGTLDGAYILPVAVDMTPVQALRMGAAFVREWITKEGVEYELQLKL</sequence>
<feature type="compositionally biased region" description="Basic and acidic residues" evidence="1">
    <location>
        <begin position="397"/>
        <end position="433"/>
    </location>
</feature>